<dbReference type="PIRSF" id="PIRSF000102">
    <property type="entry name" value="Lac_mal_DH"/>
    <property type="match status" value="1"/>
</dbReference>
<comment type="function">
    <text evidence="1">Catalyzes the reversible oxidation of malate to oxaloacetate.</text>
</comment>
<feature type="binding site" evidence="5">
    <location>
        <begin position="123"/>
        <end position="125"/>
    </location>
    <ligand>
        <name>NAD(+)</name>
        <dbReference type="ChEBI" id="CHEBI:57540"/>
    </ligand>
</feature>
<dbReference type="SUPFAM" id="SSF56327">
    <property type="entry name" value="LDH C-terminal domain-like"/>
    <property type="match status" value="1"/>
</dbReference>
<reference evidence="9" key="1">
    <citation type="submission" date="2016-08" db="EMBL/GenBank/DDBJ databases">
        <authorList>
            <person name="Seilhamer J.J."/>
        </authorList>
    </citation>
    <scope>NUCLEOTIDE SEQUENCE</scope>
    <source>
        <strain evidence="9">86</strain>
    </source>
</reference>
<dbReference type="AlphaFoldDB" id="A0A212L8V4"/>
<evidence type="ECO:0000313" key="9">
    <source>
        <dbReference type="EMBL" id="SCM73976.1"/>
    </source>
</evidence>
<feature type="active site" description="Proton acceptor" evidence="4">
    <location>
        <position position="180"/>
    </location>
</feature>
<evidence type="ECO:0000259" key="8">
    <source>
        <dbReference type="Pfam" id="PF02866"/>
    </source>
</evidence>
<sequence>MRQGAAVKITVIGMGAVGTEVVGHLLNSGVASEIVVIDQAGAKAQAEIWDFSHTTSFIYAQNPRLIAGDYADSAGSDIVVITAGAQIKPGQTRDALAQINSAIMKSVIAEVERTSPGAIVLMVTNPVDILVQVVLRHSSFPKERVISLGTIVDTARFMRIVSEHVAIDPKNIFGWVLGDHSDTGFIPWSLCNVCGLDVDSYCELNGLPPIDRAEVRRRVLQIGLDIFAGKGNTNHGIAASVFRIIRAIAGNERSVLPVGTLLQGEYGVSDVVMSVPCVIGRAGREAIVACRFTDEEQAAFEASHAHVLALLAQAEAQTAG</sequence>
<evidence type="ECO:0000259" key="7">
    <source>
        <dbReference type="Pfam" id="PF00056"/>
    </source>
</evidence>
<keyword evidence="2 6" id="KW-0560">Oxidoreductase</keyword>
<dbReference type="Gene3D" id="3.40.50.720">
    <property type="entry name" value="NAD(P)-binding Rossmann-like Domain"/>
    <property type="match status" value="1"/>
</dbReference>
<evidence type="ECO:0000256" key="4">
    <source>
        <dbReference type="PIRSR" id="PIRSR000102-1"/>
    </source>
</evidence>
<dbReference type="Gene3D" id="3.90.110.10">
    <property type="entry name" value="Lactate dehydrogenase/glycoside hydrolase, family 4, C-terminal"/>
    <property type="match status" value="1"/>
</dbReference>
<evidence type="ECO:0000256" key="2">
    <source>
        <dbReference type="ARBA" id="ARBA00023002"/>
    </source>
</evidence>
<feature type="domain" description="Lactate/malate dehydrogenase C-terminal" evidence="8">
    <location>
        <begin position="150"/>
        <end position="316"/>
    </location>
</feature>
<dbReference type="Pfam" id="PF00056">
    <property type="entry name" value="Ldh_1_N"/>
    <property type="match status" value="1"/>
</dbReference>
<dbReference type="InterPro" id="IPR001557">
    <property type="entry name" value="L-lactate/malate_DH"/>
</dbReference>
<evidence type="ECO:0000256" key="3">
    <source>
        <dbReference type="ARBA" id="ARBA00023027"/>
    </source>
</evidence>
<gene>
    <name evidence="9" type="primary">ldh</name>
    <name evidence="9" type="ORF">KL86PLE_130037</name>
</gene>
<keyword evidence="3 5" id="KW-0520">NAD</keyword>
<dbReference type="Pfam" id="PF02866">
    <property type="entry name" value="Ldh_1_C"/>
    <property type="match status" value="1"/>
</dbReference>
<dbReference type="GO" id="GO:0006089">
    <property type="term" value="P:lactate metabolic process"/>
    <property type="evidence" value="ECO:0007669"/>
    <property type="project" value="TreeGrafter"/>
</dbReference>
<feature type="domain" description="Lactate/malate dehydrogenase N-terminal" evidence="7">
    <location>
        <begin position="7"/>
        <end position="146"/>
    </location>
</feature>
<name>A0A212L8V4_9HYPH</name>
<dbReference type="InterPro" id="IPR036291">
    <property type="entry name" value="NAD(P)-bd_dom_sf"/>
</dbReference>
<dbReference type="InterPro" id="IPR022383">
    <property type="entry name" value="Lactate/malate_DH_C"/>
</dbReference>
<evidence type="ECO:0000256" key="1">
    <source>
        <dbReference type="ARBA" id="ARBA00003966"/>
    </source>
</evidence>
<dbReference type="SUPFAM" id="SSF51735">
    <property type="entry name" value="NAD(P)-binding Rossmann-fold domains"/>
    <property type="match status" value="1"/>
</dbReference>
<dbReference type="GO" id="GO:0004459">
    <property type="term" value="F:L-lactate dehydrogenase (NAD+) activity"/>
    <property type="evidence" value="ECO:0007669"/>
    <property type="project" value="UniProtKB-EC"/>
</dbReference>
<dbReference type="EMBL" id="FMJD01000005">
    <property type="protein sequence ID" value="SCM73976.1"/>
    <property type="molecule type" value="Genomic_DNA"/>
</dbReference>
<dbReference type="InterPro" id="IPR015955">
    <property type="entry name" value="Lactate_DH/Glyco_Ohase_4_C"/>
</dbReference>
<feature type="binding site" evidence="5">
    <location>
        <position position="38"/>
    </location>
    <ligand>
        <name>NAD(+)</name>
        <dbReference type="ChEBI" id="CHEBI:57540"/>
    </ligand>
</feature>
<organism evidence="9">
    <name type="scientific">uncultured Pleomorphomonas sp</name>
    <dbReference type="NCBI Taxonomy" id="442121"/>
    <lineage>
        <taxon>Bacteria</taxon>
        <taxon>Pseudomonadati</taxon>
        <taxon>Pseudomonadota</taxon>
        <taxon>Alphaproteobacteria</taxon>
        <taxon>Hyphomicrobiales</taxon>
        <taxon>Pleomorphomonadaceae</taxon>
        <taxon>Pleomorphomonas</taxon>
        <taxon>environmental samples</taxon>
    </lineage>
</organism>
<feature type="binding site" evidence="5">
    <location>
        <begin position="13"/>
        <end position="18"/>
    </location>
    <ligand>
        <name>NAD(+)</name>
        <dbReference type="ChEBI" id="CHEBI:57540"/>
    </ligand>
</feature>
<dbReference type="PANTHER" id="PTHR43128:SF16">
    <property type="entry name" value="L-LACTATE DEHYDROGENASE"/>
    <property type="match status" value="1"/>
</dbReference>
<dbReference type="InterPro" id="IPR001236">
    <property type="entry name" value="Lactate/malate_DH_N"/>
</dbReference>
<evidence type="ECO:0000256" key="5">
    <source>
        <dbReference type="PIRSR" id="PIRSR000102-3"/>
    </source>
</evidence>
<evidence type="ECO:0000256" key="6">
    <source>
        <dbReference type="RuleBase" id="RU003369"/>
    </source>
</evidence>
<protein>
    <submittedName>
        <fullName evidence="9">L-lactate dehydrogenase</fullName>
        <ecNumber evidence="9">1.1.1.27</ecNumber>
    </submittedName>
</protein>
<feature type="binding site" evidence="5">
    <location>
        <position position="100"/>
    </location>
    <ligand>
        <name>NAD(+)</name>
        <dbReference type="ChEBI" id="CHEBI:57540"/>
    </ligand>
</feature>
<comment type="similarity">
    <text evidence="6">Belongs to the LDH/MDH superfamily.</text>
</comment>
<dbReference type="PRINTS" id="PR00086">
    <property type="entry name" value="LLDHDRGNASE"/>
</dbReference>
<dbReference type="EC" id="1.1.1.27" evidence="9"/>
<accession>A0A212L8V4</accession>
<dbReference type="PANTHER" id="PTHR43128">
    <property type="entry name" value="L-2-HYDROXYCARBOXYLATE DEHYDROGENASE (NAD(P)(+))"/>
    <property type="match status" value="1"/>
</dbReference>
<proteinExistence type="inferred from homology"/>